<dbReference type="EMBL" id="FR695864">
    <property type="protein sequence ID" value="CBX26852.1"/>
    <property type="molecule type" value="Genomic_DNA"/>
</dbReference>
<reference evidence="2" key="1">
    <citation type="journal article" date="2011" name="Environ. Microbiol.">
        <title>Genomic insights into the metabolic potential of the polycyclic aromatic hydrocarbon degrading sulfate-reducing Deltaproteobacterium N47.</title>
        <authorList>
            <person name="Bergmann F."/>
            <person name="Selesi D."/>
            <person name="Weinmaier T."/>
            <person name="Tischler P."/>
            <person name="Rattei T."/>
            <person name="Meckenstock R.U."/>
        </authorList>
    </citation>
    <scope>NUCLEOTIDE SEQUENCE</scope>
</reference>
<dbReference type="AlphaFoldDB" id="E1Y8F8"/>
<evidence type="ECO:0000313" key="2">
    <source>
        <dbReference type="EMBL" id="CBX26852.1"/>
    </source>
</evidence>
<name>E1Y8F8_9BACT</name>
<accession>E1Y8F8</accession>
<comment type="similarity">
    <text evidence="1">Belongs to the UPF0751 family.</text>
</comment>
<gene>
    <name evidence="2" type="ORF">N47_A08810</name>
</gene>
<organism evidence="2">
    <name type="scientific">uncultured Desulfobacterium sp</name>
    <dbReference type="NCBI Taxonomy" id="201089"/>
    <lineage>
        <taxon>Bacteria</taxon>
        <taxon>Pseudomonadati</taxon>
        <taxon>Thermodesulfobacteriota</taxon>
        <taxon>Desulfobacteria</taxon>
        <taxon>Desulfobacterales</taxon>
        <taxon>Desulfobacteriaceae</taxon>
        <taxon>Desulfobacterium</taxon>
        <taxon>environmental samples</taxon>
    </lineage>
</organism>
<evidence type="ECO:0008006" key="3">
    <source>
        <dbReference type="Google" id="ProtNLM"/>
    </source>
</evidence>
<proteinExistence type="inferred from homology"/>
<evidence type="ECO:0000256" key="1">
    <source>
        <dbReference type="ARBA" id="ARBA00007189"/>
    </source>
</evidence>
<sequence>MFLAYLNTAGGKQSDLSMKANREIFGATHMSIHVNSEMNERVKLKAIVQQGLRSFIDPKRCEPGCPAFDLCRKCVFIVGGIARMETLYRQLIENSGGVFEYHNGHMKGGTKQLENSLKRADIVLCPVNCNSHAACFLIKKLGKKHDKPTHMMANFSLSAISQKCGHQI</sequence>
<protein>
    <recommendedName>
        <fullName evidence="3">DUF2325 domain-containing protein</fullName>
    </recommendedName>
</protein>
<dbReference type="Pfam" id="PF10087">
    <property type="entry name" value="DUF2325"/>
    <property type="match status" value="1"/>
</dbReference>
<dbReference type="InterPro" id="IPR016772">
    <property type="entry name" value="UCP020408"/>
</dbReference>